<evidence type="ECO:0000313" key="1">
    <source>
        <dbReference type="EMBL" id="GID51845.1"/>
    </source>
</evidence>
<organism evidence="1 2">
    <name type="scientific">Actinoplanes couchii</name>
    <dbReference type="NCBI Taxonomy" id="403638"/>
    <lineage>
        <taxon>Bacteria</taxon>
        <taxon>Bacillati</taxon>
        <taxon>Actinomycetota</taxon>
        <taxon>Actinomycetes</taxon>
        <taxon>Micromonosporales</taxon>
        <taxon>Micromonosporaceae</taxon>
        <taxon>Actinoplanes</taxon>
    </lineage>
</organism>
<evidence type="ECO:0008006" key="3">
    <source>
        <dbReference type="Google" id="ProtNLM"/>
    </source>
</evidence>
<comment type="caution">
    <text evidence="1">The sequence shown here is derived from an EMBL/GenBank/DDBJ whole genome shotgun (WGS) entry which is preliminary data.</text>
</comment>
<dbReference type="RefSeq" id="WP_203792676.1">
    <property type="nucleotide sequence ID" value="NZ_BAAAQE010000090.1"/>
</dbReference>
<dbReference type="InterPro" id="IPR026337">
    <property type="entry name" value="AKG_HExxH"/>
</dbReference>
<evidence type="ECO:0000313" key="2">
    <source>
        <dbReference type="Proteomes" id="UP000612282"/>
    </source>
</evidence>
<dbReference type="NCBIfam" id="TIGR04267">
    <property type="entry name" value="mod_HExxH"/>
    <property type="match status" value="1"/>
</dbReference>
<accession>A0ABQ3WZZ1</accession>
<dbReference type="Proteomes" id="UP000612282">
    <property type="component" value="Unassembled WGS sequence"/>
</dbReference>
<keyword evidence="2" id="KW-1185">Reference proteome</keyword>
<sequence>MLIRHTMPEDFLVRLARGDGGAALTFLINTQRSKNALLIRALRDTAVRLSHPRAASIDAAYGMLRRSPPAGAEVLAHPSVAHWAMHTLARMLLPDGGAASPGRLGLVALAAAIRGGTGADLVLPAGELHPRGLPLPSLGFLRLDAVDGDQRIRVDAPAGVLRVNGRVYPLAGAGIDSPDWLPADRLELGAGRWRWTLAVDDPHTLGPDAEPLIGPDRLPGWHKRIEAGWEHLVRYHPAGAVDVRAAIRTLFPLPPVESGHVSGTYRHASGCLAVSLPTDPQTTAATLLHELGHLKLSAVMDLFELVDMSADEVRYVPWRDDPRPLSGMLQGAYAHLVVAGFWRREGRRLGGEALIEYARWRMAAAEVCADLLESGRLTAVGRRFVTAMTGRLAGWAADRLPGGALAEATRLNADHRARWAGR</sequence>
<reference evidence="1 2" key="1">
    <citation type="submission" date="2021-01" db="EMBL/GenBank/DDBJ databases">
        <title>Whole genome shotgun sequence of Actinoplanes couchii NBRC 106145.</title>
        <authorList>
            <person name="Komaki H."/>
            <person name="Tamura T."/>
        </authorList>
    </citation>
    <scope>NUCLEOTIDE SEQUENCE [LARGE SCALE GENOMIC DNA]</scope>
    <source>
        <strain evidence="1 2">NBRC 106145</strain>
    </source>
</reference>
<gene>
    <name evidence="1" type="ORF">Aco03nite_002490</name>
</gene>
<proteinExistence type="predicted"/>
<name>A0ABQ3WZZ1_9ACTN</name>
<protein>
    <recommendedName>
        <fullName evidence="3">HEXXH motif domain-containing protein</fullName>
    </recommendedName>
</protein>
<dbReference type="EMBL" id="BOMG01000006">
    <property type="protein sequence ID" value="GID51845.1"/>
    <property type="molecule type" value="Genomic_DNA"/>
</dbReference>